<comment type="caution">
    <text evidence="1">The sequence shown here is derived from an EMBL/GenBank/DDBJ whole genome shotgun (WGS) entry which is preliminary data.</text>
</comment>
<organism evidence="1 2">
    <name type="scientific">Lactococcus cremoris subsp. cremoris GE214</name>
    <dbReference type="NCBI Taxonomy" id="1415168"/>
    <lineage>
        <taxon>Bacteria</taxon>
        <taxon>Bacillati</taxon>
        <taxon>Bacillota</taxon>
        <taxon>Bacilli</taxon>
        <taxon>Lactobacillales</taxon>
        <taxon>Streptococcaceae</taxon>
        <taxon>Lactococcus</taxon>
        <taxon>Lactococcus cremoris subsp. cremoris</taxon>
    </lineage>
</organism>
<dbReference type="GO" id="GO:0016301">
    <property type="term" value="F:kinase activity"/>
    <property type="evidence" value="ECO:0007669"/>
    <property type="project" value="UniProtKB-KW"/>
</dbReference>
<sequence>MNLSELHRIVYNICKKEYLYMKRKKDTLVNLNGTIKRVIENVQPKIPQKISFDKELNATLHIDEVIFKKIIRIFLENASKTADPKSVLKIALLRQGDSIDIAVSNEGVNFIYEEKKAISKLNLSDDTLETRTTIGLSLINEYAEACGAWFFLSDNFPSGNVFHLVFNQNQEKR</sequence>
<dbReference type="SUPFAM" id="SSF55874">
    <property type="entry name" value="ATPase domain of HSP90 chaperone/DNA topoisomerase II/histidine kinase"/>
    <property type="match status" value="1"/>
</dbReference>
<keyword evidence="1" id="KW-0808">Transferase</keyword>
<dbReference type="AlphaFoldDB" id="A0A084ABR3"/>
<dbReference type="Proteomes" id="UP000028401">
    <property type="component" value="Unassembled WGS sequence"/>
</dbReference>
<accession>A0A084ABR3</accession>
<evidence type="ECO:0000313" key="1">
    <source>
        <dbReference type="EMBL" id="KEY62742.1"/>
    </source>
</evidence>
<dbReference type="InterPro" id="IPR036890">
    <property type="entry name" value="HATPase_C_sf"/>
</dbReference>
<reference evidence="1 2" key="1">
    <citation type="submission" date="2014-06" db="EMBL/GenBank/DDBJ databases">
        <title>Draft genome sequence of the putrescine producing strain Lactococcus lactis subsp cremoris GE214.</title>
        <authorList>
            <person name="Ladero V."/>
            <person name="Linares D.M."/>
            <person name="del Rio B."/>
            <person name="Mayo B."/>
            <person name="Martin M.C."/>
            <person name="Fernandez M."/>
            <person name="Alvarez M.A."/>
        </authorList>
    </citation>
    <scope>NUCLEOTIDE SEQUENCE [LARGE SCALE GENOMIC DNA]</scope>
    <source>
        <strain evidence="1 2">GE214</strain>
    </source>
</reference>
<dbReference type="EMBL" id="AZSI01000024">
    <property type="protein sequence ID" value="KEY62742.1"/>
    <property type="molecule type" value="Genomic_DNA"/>
</dbReference>
<keyword evidence="1" id="KW-0418">Kinase</keyword>
<name>A0A084ABR3_LACLC</name>
<dbReference type="Gene3D" id="3.30.565.10">
    <property type="entry name" value="Histidine kinase-like ATPase, C-terminal domain"/>
    <property type="match status" value="1"/>
</dbReference>
<protein>
    <submittedName>
        <fullName evidence="1">Putative sensor protein kinase</fullName>
    </submittedName>
</protein>
<evidence type="ECO:0000313" key="2">
    <source>
        <dbReference type="Proteomes" id="UP000028401"/>
    </source>
</evidence>
<proteinExistence type="predicted"/>
<dbReference type="RefSeq" id="WP_042748135.1">
    <property type="nucleotide sequence ID" value="NZ_AZSI01000024.1"/>
</dbReference>
<dbReference type="PATRIC" id="fig|1415168.3.peg.1214"/>
<gene>
    <name evidence="1" type="ORF">U725_01135</name>
</gene>